<dbReference type="GO" id="GO:0016491">
    <property type="term" value="F:oxidoreductase activity"/>
    <property type="evidence" value="ECO:0007669"/>
    <property type="project" value="UniProtKB-KW"/>
</dbReference>
<dbReference type="InterPro" id="IPR011047">
    <property type="entry name" value="Quinoprotein_ADH-like_sf"/>
</dbReference>
<protein>
    <recommendedName>
        <fullName evidence="4 5">Pyrrolo-quinoline quinone repeat domain-containing protein</fullName>
    </recommendedName>
</protein>
<reference evidence="6" key="1">
    <citation type="submission" date="2018-05" db="EMBL/GenBank/DDBJ databases">
        <authorList>
            <person name="Lanie J.A."/>
            <person name="Ng W.-L."/>
            <person name="Kazmierczak K.M."/>
            <person name="Andrzejewski T.M."/>
            <person name="Davidsen T.M."/>
            <person name="Wayne K.J."/>
            <person name="Tettelin H."/>
            <person name="Glass J.I."/>
            <person name="Rusch D."/>
            <person name="Podicherti R."/>
            <person name="Tsui H.-C.T."/>
            <person name="Winkler M.E."/>
        </authorList>
    </citation>
    <scope>NUCLEOTIDE SEQUENCE</scope>
</reference>
<dbReference type="Pfam" id="PF01011">
    <property type="entry name" value="PQQ"/>
    <property type="match status" value="1"/>
</dbReference>
<comment type="cofactor">
    <cofactor evidence="1">
        <name>pyrroloquinoline quinone</name>
        <dbReference type="ChEBI" id="CHEBI:58442"/>
    </cofactor>
</comment>
<dbReference type="InterPro" id="IPR002372">
    <property type="entry name" value="PQQ_rpt_dom"/>
</dbReference>
<comment type="similarity">
    <text evidence="2">Belongs to the bacterial PQQ dehydrogenase family.</text>
</comment>
<keyword evidence="3" id="KW-0560">Oxidoreductase</keyword>
<dbReference type="InterPro" id="IPR018391">
    <property type="entry name" value="PQQ_b-propeller_rpt"/>
</dbReference>
<evidence type="ECO:0000256" key="1">
    <source>
        <dbReference type="ARBA" id="ARBA00001931"/>
    </source>
</evidence>
<feature type="domain" description="Pyrrolo-quinoline quinone repeat" evidence="4">
    <location>
        <begin position="42"/>
        <end position="345"/>
    </location>
</feature>
<name>A0A381NEE4_9ZZZZ</name>
<dbReference type="SUPFAM" id="SSF50998">
    <property type="entry name" value="Quinoprotein alcohol dehydrogenase-like"/>
    <property type="match status" value="1"/>
</dbReference>
<feature type="domain" description="Pyrrolo-quinoline quinone repeat" evidence="5">
    <location>
        <begin position="430"/>
        <end position="510"/>
    </location>
</feature>
<proteinExistence type="inferred from homology"/>
<gene>
    <name evidence="6" type="ORF">METZ01_LOCUS5810</name>
</gene>
<evidence type="ECO:0000256" key="3">
    <source>
        <dbReference type="ARBA" id="ARBA00023002"/>
    </source>
</evidence>
<dbReference type="PANTHER" id="PTHR32303:SF20">
    <property type="entry name" value="QUINOPROTEIN ETHANOL DEHYDROGENASE"/>
    <property type="match status" value="1"/>
</dbReference>
<dbReference type="PANTHER" id="PTHR32303">
    <property type="entry name" value="QUINOPROTEIN ALCOHOL DEHYDROGENASE (CYTOCHROME C)"/>
    <property type="match status" value="1"/>
</dbReference>
<accession>A0A381NEE4</accession>
<evidence type="ECO:0000256" key="2">
    <source>
        <dbReference type="ARBA" id="ARBA00008156"/>
    </source>
</evidence>
<sequence length="535" mass="58145">MRDTRTPYVLTLMLIAAAGNGLAQPGPTQAELNAASTNTTDWLMTRHGYDAQRYVDLDQINRDNAASLRPVCIYQTAFTGPFNTNPVVYQGVMYLTAGTSTMAVDATTCDLKWRHEWRTKARDTNLPNNRGVALKDGKVVRGTVDAFLIALDAETGELLWETPAADPEVGASFTMPPVIFEDLIIIGPAGSELGVRGWVGAFNLEDGSPVWRFNLIPNAGEPGAETWSDPESELIGGGAVWTPFGFDPTEARVYIPVANPAPDFFSDIRQGDNLYTSSMVVLDARTGELQWYYQVVPHDEHDWDLTQASPLFTAEVNGQRRNMVATVGKDGLLHVLDRDTEEHIFATPVTRRENTSAPLTVEGVRACPGYQGGVEWSGPAYHPALNLLYTPAVDWCSTYMRAESFDEPDRFGTFRLIGGGVRSDPYDDARGWLTAVDASTGAVRWNYQSPQPMLASVTTTSGGLLITGELTGDFVVFDAADGAELYRFNTGAPINGGNAVYAIDDTQYIAVMAGNTSSFWPTPVATGNVIVFALP</sequence>
<dbReference type="AlphaFoldDB" id="A0A381NEE4"/>
<dbReference type="EMBL" id="UINC01000305">
    <property type="protein sequence ID" value="SUZ52956.1"/>
    <property type="molecule type" value="Genomic_DNA"/>
</dbReference>
<dbReference type="Pfam" id="PF13360">
    <property type="entry name" value="PQQ_2"/>
    <property type="match status" value="1"/>
</dbReference>
<evidence type="ECO:0000313" key="6">
    <source>
        <dbReference type="EMBL" id="SUZ52956.1"/>
    </source>
</evidence>
<organism evidence="6">
    <name type="scientific">marine metagenome</name>
    <dbReference type="NCBI Taxonomy" id="408172"/>
    <lineage>
        <taxon>unclassified sequences</taxon>
        <taxon>metagenomes</taxon>
        <taxon>ecological metagenomes</taxon>
    </lineage>
</organism>
<dbReference type="SMART" id="SM00564">
    <property type="entry name" value="PQQ"/>
    <property type="match status" value="6"/>
</dbReference>
<dbReference type="Gene3D" id="2.140.10.10">
    <property type="entry name" value="Quinoprotein alcohol dehydrogenase-like superfamily"/>
    <property type="match status" value="1"/>
</dbReference>
<evidence type="ECO:0000259" key="4">
    <source>
        <dbReference type="Pfam" id="PF01011"/>
    </source>
</evidence>
<evidence type="ECO:0000259" key="5">
    <source>
        <dbReference type="Pfam" id="PF13360"/>
    </source>
</evidence>